<dbReference type="Proteomes" id="UP001314170">
    <property type="component" value="Unassembled WGS sequence"/>
</dbReference>
<gene>
    <name evidence="2" type="ORF">DCAF_LOCUS21407</name>
</gene>
<evidence type="ECO:0000256" key="1">
    <source>
        <dbReference type="SAM" id="MobiDB-lite"/>
    </source>
</evidence>
<proteinExistence type="predicted"/>
<organism evidence="2 3">
    <name type="scientific">Dovyalis caffra</name>
    <dbReference type="NCBI Taxonomy" id="77055"/>
    <lineage>
        <taxon>Eukaryota</taxon>
        <taxon>Viridiplantae</taxon>
        <taxon>Streptophyta</taxon>
        <taxon>Embryophyta</taxon>
        <taxon>Tracheophyta</taxon>
        <taxon>Spermatophyta</taxon>
        <taxon>Magnoliopsida</taxon>
        <taxon>eudicotyledons</taxon>
        <taxon>Gunneridae</taxon>
        <taxon>Pentapetalae</taxon>
        <taxon>rosids</taxon>
        <taxon>fabids</taxon>
        <taxon>Malpighiales</taxon>
        <taxon>Salicaceae</taxon>
        <taxon>Flacourtieae</taxon>
        <taxon>Dovyalis</taxon>
    </lineage>
</organism>
<dbReference type="EMBL" id="CAWUPB010001173">
    <property type="protein sequence ID" value="CAK7348703.1"/>
    <property type="molecule type" value="Genomic_DNA"/>
</dbReference>
<sequence>MGSASSKVDKAEPLARARSERKFIKQAIDSSSDFVEDESLGFSMPMPPPPPPFGSSGHNDLDLDFDDLRGWNEFRRKRVGVEHSMIDAKGKWTKVGLDGKSRAREETVKLAHLQIGKRSLYANAFVSSASFLRSLFCFVQLYKTETPKGF</sequence>
<name>A0AAV1SCH2_9ROSI</name>
<protein>
    <submittedName>
        <fullName evidence="2">Uncharacterized protein</fullName>
    </submittedName>
</protein>
<evidence type="ECO:0000313" key="3">
    <source>
        <dbReference type="Proteomes" id="UP001314170"/>
    </source>
</evidence>
<reference evidence="2 3" key="1">
    <citation type="submission" date="2024-01" db="EMBL/GenBank/DDBJ databases">
        <authorList>
            <person name="Waweru B."/>
        </authorList>
    </citation>
    <scope>NUCLEOTIDE SEQUENCE [LARGE SCALE GENOMIC DNA]</scope>
</reference>
<dbReference type="AlphaFoldDB" id="A0AAV1SCH2"/>
<keyword evidence="3" id="KW-1185">Reference proteome</keyword>
<comment type="caution">
    <text evidence="2">The sequence shown here is derived from an EMBL/GenBank/DDBJ whole genome shotgun (WGS) entry which is preliminary data.</text>
</comment>
<evidence type="ECO:0000313" key="2">
    <source>
        <dbReference type="EMBL" id="CAK7348703.1"/>
    </source>
</evidence>
<accession>A0AAV1SCH2</accession>
<feature type="region of interest" description="Disordered" evidence="1">
    <location>
        <begin position="39"/>
        <end position="59"/>
    </location>
</feature>